<gene>
    <name evidence="2" type="ORF">PsB1_1800</name>
</gene>
<dbReference type="Proteomes" id="UP001161064">
    <property type="component" value="Unassembled WGS sequence"/>
</dbReference>
<dbReference type="PANTHER" id="PTHR42760">
    <property type="entry name" value="SHORT-CHAIN DEHYDROGENASES/REDUCTASES FAMILY MEMBER"/>
    <property type="match status" value="1"/>
</dbReference>
<sequence>MKLYNYSGKTALVTGGGGKFGNALCLALAQGGSKVIVSDFDLTKARATAAKVGGLALGLDVSDAAMWTNALASIQELFGPLDLLFHCASPNPRDHLDSATLLATCVGGVALGMHACTSDLKLKLGAYAHVTSVQFVSDEAWSPKPEAAIWSACQFAKRGLHLAQSSRKDGLKSVLVGYNIPPKPGKMVRDEEVIAATLWGISRGKCDLFVPGGIGVGAFRRKSL</sequence>
<dbReference type="InterPro" id="IPR036291">
    <property type="entry name" value="NAD(P)-bd_dom_sf"/>
</dbReference>
<reference evidence="2" key="2">
    <citation type="journal article" date="2023" name="ISME Commun">
        <title>Characterization of a bloom-associated alphaproteobacterial lineage, 'Candidatus Phycosocius': insights into freshwater algal-bacterial interactions.</title>
        <authorList>
            <person name="Tanabe Y."/>
            <person name="Yamaguchi H."/>
            <person name="Yoshida M."/>
            <person name="Kai A."/>
            <person name="Okazaki Y."/>
        </authorList>
    </citation>
    <scope>NUCLEOTIDE SEQUENCE</scope>
    <source>
        <strain evidence="2">BOTRYCO-1</strain>
    </source>
</reference>
<comment type="caution">
    <text evidence="2">The sequence shown here is derived from an EMBL/GenBank/DDBJ whole genome shotgun (WGS) entry which is preliminary data.</text>
</comment>
<proteinExistence type="inferred from homology"/>
<reference evidence="2" key="1">
    <citation type="submission" date="2021-05" db="EMBL/GenBank/DDBJ databases">
        <authorList>
            <person name="Tanabe Y."/>
        </authorList>
    </citation>
    <scope>NUCLEOTIDE SEQUENCE</scope>
    <source>
        <strain evidence="2">BOTRYCO-1</strain>
    </source>
</reference>
<comment type="similarity">
    <text evidence="1">Belongs to the short-chain dehydrogenases/reductases (SDR) family.</text>
</comment>
<organism evidence="2 3">
    <name type="scientific">Candidatus Phycosocius spiralis</name>
    <dbReference type="NCBI Taxonomy" id="2815099"/>
    <lineage>
        <taxon>Bacteria</taxon>
        <taxon>Pseudomonadati</taxon>
        <taxon>Pseudomonadota</taxon>
        <taxon>Alphaproteobacteria</taxon>
        <taxon>Caulobacterales</taxon>
        <taxon>Caulobacterales incertae sedis</taxon>
        <taxon>Candidatus Phycosocius</taxon>
    </lineage>
</organism>
<evidence type="ECO:0000313" key="2">
    <source>
        <dbReference type="EMBL" id="GIU67646.1"/>
    </source>
</evidence>
<protein>
    <submittedName>
        <fullName evidence="2">Uncharacterized protein</fullName>
    </submittedName>
</protein>
<dbReference type="Pfam" id="PF00106">
    <property type="entry name" value="adh_short"/>
    <property type="match status" value="1"/>
</dbReference>
<keyword evidence="3" id="KW-1185">Reference proteome</keyword>
<dbReference type="SUPFAM" id="SSF51735">
    <property type="entry name" value="NAD(P)-binding Rossmann-fold domains"/>
    <property type="match status" value="1"/>
</dbReference>
<name>A0ABQ4PX60_9PROT</name>
<evidence type="ECO:0000313" key="3">
    <source>
        <dbReference type="Proteomes" id="UP001161064"/>
    </source>
</evidence>
<dbReference type="InterPro" id="IPR002347">
    <property type="entry name" value="SDR_fam"/>
</dbReference>
<dbReference type="Gene3D" id="3.40.50.720">
    <property type="entry name" value="NAD(P)-binding Rossmann-like Domain"/>
    <property type="match status" value="1"/>
</dbReference>
<evidence type="ECO:0000256" key="1">
    <source>
        <dbReference type="ARBA" id="ARBA00006484"/>
    </source>
</evidence>
<accession>A0ABQ4PX60</accession>
<dbReference type="RefSeq" id="WP_284360614.1">
    <property type="nucleotide sequence ID" value="NZ_BPFZ01000012.1"/>
</dbReference>
<dbReference type="EMBL" id="BPFZ01000012">
    <property type="protein sequence ID" value="GIU67646.1"/>
    <property type="molecule type" value="Genomic_DNA"/>
</dbReference>